<organism evidence="2 3">
    <name type="scientific">Candidatus Kaiserbacteria bacterium RIFCSPLOWO2_01_FULL_54_13</name>
    <dbReference type="NCBI Taxonomy" id="1798512"/>
    <lineage>
        <taxon>Bacteria</taxon>
        <taxon>Candidatus Kaiseribacteriota</taxon>
    </lineage>
</organism>
<dbReference type="InterPro" id="IPR029063">
    <property type="entry name" value="SAM-dependent_MTases_sf"/>
</dbReference>
<evidence type="ECO:0000313" key="3">
    <source>
        <dbReference type="Proteomes" id="UP000177372"/>
    </source>
</evidence>
<dbReference type="Proteomes" id="UP000177372">
    <property type="component" value="Unassembled WGS sequence"/>
</dbReference>
<comment type="caution">
    <text evidence="2">The sequence shown here is derived from an EMBL/GenBank/DDBJ whole genome shotgun (WGS) entry which is preliminary data.</text>
</comment>
<dbReference type="InterPro" id="IPR025714">
    <property type="entry name" value="Methyltranfer_dom"/>
</dbReference>
<evidence type="ECO:0000259" key="1">
    <source>
        <dbReference type="Pfam" id="PF13847"/>
    </source>
</evidence>
<proteinExistence type="predicted"/>
<gene>
    <name evidence="2" type="ORF">A3A39_01500</name>
</gene>
<name>A0A1F6F3V1_9BACT</name>
<feature type="domain" description="Methyltransferase" evidence="1">
    <location>
        <begin position="26"/>
        <end position="137"/>
    </location>
</feature>
<protein>
    <recommendedName>
        <fullName evidence="1">Methyltransferase domain-containing protein</fullName>
    </recommendedName>
</protein>
<dbReference type="PANTHER" id="PTHR43591:SF24">
    <property type="entry name" value="2-METHOXY-6-POLYPRENYL-1,4-BENZOQUINOL METHYLASE, MITOCHONDRIAL"/>
    <property type="match status" value="1"/>
</dbReference>
<accession>A0A1F6F3V1</accession>
<dbReference type="Gene3D" id="3.40.50.150">
    <property type="entry name" value="Vaccinia Virus protein VP39"/>
    <property type="match status" value="1"/>
</dbReference>
<dbReference type="CDD" id="cd02440">
    <property type="entry name" value="AdoMet_MTases"/>
    <property type="match status" value="1"/>
</dbReference>
<reference evidence="2 3" key="1">
    <citation type="journal article" date="2016" name="Nat. Commun.">
        <title>Thousands of microbial genomes shed light on interconnected biogeochemical processes in an aquifer system.</title>
        <authorList>
            <person name="Anantharaman K."/>
            <person name="Brown C.T."/>
            <person name="Hug L.A."/>
            <person name="Sharon I."/>
            <person name="Castelle C.J."/>
            <person name="Probst A.J."/>
            <person name="Thomas B.C."/>
            <person name="Singh A."/>
            <person name="Wilkins M.J."/>
            <person name="Karaoz U."/>
            <person name="Brodie E.L."/>
            <person name="Williams K.H."/>
            <person name="Hubbard S.S."/>
            <person name="Banfield J.F."/>
        </authorList>
    </citation>
    <scope>NUCLEOTIDE SEQUENCE [LARGE SCALE GENOMIC DNA]</scope>
</reference>
<dbReference type="PANTHER" id="PTHR43591">
    <property type="entry name" value="METHYLTRANSFERASE"/>
    <property type="match status" value="1"/>
</dbReference>
<dbReference type="GO" id="GO:0008168">
    <property type="term" value="F:methyltransferase activity"/>
    <property type="evidence" value="ECO:0007669"/>
    <property type="project" value="TreeGrafter"/>
</dbReference>
<dbReference type="AlphaFoldDB" id="A0A1F6F3V1"/>
<dbReference type="SUPFAM" id="SSF53335">
    <property type="entry name" value="S-adenosyl-L-methionine-dependent methyltransferases"/>
    <property type="match status" value="1"/>
</dbReference>
<evidence type="ECO:0000313" key="2">
    <source>
        <dbReference type="EMBL" id="OGG80545.1"/>
    </source>
</evidence>
<sequence>MRTVTPLKTEGFAHPPRNVAALGIQGGMRVADFGAGSGAYTFAIAERLGGSGKVYAIDVQRDLLRRVANEATRRGYKNVEVIWADLEMPRASKLADGSIDLILVSNLLFQVPDKLPILREARRIVKPSGSVVVIDWSDSPPTGGWRLGPAKEDVVKKAAARELAEKAGLEVNREFPAGAHHYGLILHPKSTSSPV</sequence>
<dbReference type="Pfam" id="PF13847">
    <property type="entry name" value="Methyltransf_31"/>
    <property type="match status" value="1"/>
</dbReference>
<dbReference type="EMBL" id="MFLZ01000005">
    <property type="protein sequence ID" value="OGG80545.1"/>
    <property type="molecule type" value="Genomic_DNA"/>
</dbReference>
<dbReference type="STRING" id="1798512.A3A39_01500"/>